<keyword evidence="4" id="KW-1185">Reference proteome</keyword>
<evidence type="ECO:0000313" key="3">
    <source>
        <dbReference type="EMBL" id="KAK4259075.1"/>
    </source>
</evidence>
<feature type="compositionally biased region" description="Polar residues" evidence="1">
    <location>
        <begin position="95"/>
        <end position="105"/>
    </location>
</feature>
<evidence type="ECO:0000259" key="2">
    <source>
        <dbReference type="Pfam" id="PF05627"/>
    </source>
</evidence>
<evidence type="ECO:0000256" key="1">
    <source>
        <dbReference type="SAM" id="MobiDB-lite"/>
    </source>
</evidence>
<feature type="compositionally biased region" description="Basic residues" evidence="1">
    <location>
        <begin position="211"/>
        <end position="221"/>
    </location>
</feature>
<feature type="compositionally biased region" description="Basic residues" evidence="1">
    <location>
        <begin position="78"/>
        <end position="87"/>
    </location>
</feature>
<accession>A0AAE1MB58</accession>
<protein>
    <recommendedName>
        <fullName evidence="2">RIN4 pathogenic type III effector avirulence factor Avr cleavage site domain-containing protein</fullName>
    </recommendedName>
</protein>
<proteinExistence type="predicted"/>
<feature type="region of interest" description="Disordered" evidence="1">
    <location>
        <begin position="189"/>
        <end position="224"/>
    </location>
</feature>
<sequence>MAHNSHVPKFGNWDRDDEYTAYFETARRGKDLNSLSMVNPNDPEQNPEASNFVTGSTVSAGGSDGSISRNSNNSMGRSSRRRSLSHQRGRDTYGSFKQESVSSRSNHSDHAVLQRRENKRSVSRGGTVGPAGSFSSSSYHRRGSGSLASRDCENEEAATIPKFGDWDEKDPKSGDSFTVIFRKLKQEKLTEADQLPHAPSRLADFSNAPNKHQRPTAKSRGPKYCCFFN</sequence>
<feature type="compositionally biased region" description="Basic and acidic residues" evidence="1">
    <location>
        <begin position="106"/>
        <end position="120"/>
    </location>
</feature>
<dbReference type="Pfam" id="PF05627">
    <property type="entry name" value="AvrRpt-cleavage"/>
    <property type="match status" value="2"/>
</dbReference>
<feature type="compositionally biased region" description="Polar residues" evidence="1">
    <location>
        <begin position="33"/>
        <end position="60"/>
    </location>
</feature>
<dbReference type="GO" id="GO:0005886">
    <property type="term" value="C:plasma membrane"/>
    <property type="evidence" value="ECO:0007669"/>
    <property type="project" value="TreeGrafter"/>
</dbReference>
<dbReference type="InterPro" id="IPR040387">
    <property type="entry name" value="RIN4/NOI4"/>
</dbReference>
<feature type="domain" description="RIN4 pathogenic type III effector avirulence factor Avr cleavage site" evidence="2">
    <location>
        <begin position="3"/>
        <end position="30"/>
    </location>
</feature>
<feature type="domain" description="RIN4 pathogenic type III effector avirulence factor Avr cleavage site" evidence="2">
    <location>
        <begin position="156"/>
        <end position="188"/>
    </location>
</feature>
<gene>
    <name evidence="3" type="ORF">QN277_005449</name>
</gene>
<dbReference type="PANTHER" id="PTHR33159">
    <property type="entry name" value="RPM1-INTERACTING PROTEIN 4 (RIN4) FAMILY PROTEIN"/>
    <property type="match status" value="1"/>
</dbReference>
<feature type="compositionally biased region" description="Low complexity" evidence="1">
    <location>
        <begin position="65"/>
        <end position="77"/>
    </location>
</feature>
<dbReference type="AlphaFoldDB" id="A0AAE1MB58"/>
<reference evidence="3" key="1">
    <citation type="submission" date="2023-10" db="EMBL/GenBank/DDBJ databases">
        <title>Chromosome-level genome of the transformable northern wattle, Acacia crassicarpa.</title>
        <authorList>
            <person name="Massaro I."/>
            <person name="Sinha N.R."/>
            <person name="Poethig S."/>
            <person name="Leichty A.R."/>
        </authorList>
    </citation>
    <scope>NUCLEOTIDE SEQUENCE</scope>
    <source>
        <strain evidence="3">Acra3RX</strain>
        <tissue evidence="3">Leaf</tissue>
    </source>
</reference>
<name>A0AAE1MB58_9FABA</name>
<comment type="caution">
    <text evidence="3">The sequence shown here is derived from an EMBL/GenBank/DDBJ whole genome shotgun (WGS) entry which is preliminary data.</text>
</comment>
<organism evidence="3 4">
    <name type="scientific">Acacia crassicarpa</name>
    <name type="common">northern wattle</name>
    <dbReference type="NCBI Taxonomy" id="499986"/>
    <lineage>
        <taxon>Eukaryota</taxon>
        <taxon>Viridiplantae</taxon>
        <taxon>Streptophyta</taxon>
        <taxon>Embryophyta</taxon>
        <taxon>Tracheophyta</taxon>
        <taxon>Spermatophyta</taxon>
        <taxon>Magnoliopsida</taxon>
        <taxon>eudicotyledons</taxon>
        <taxon>Gunneridae</taxon>
        <taxon>Pentapetalae</taxon>
        <taxon>rosids</taxon>
        <taxon>fabids</taxon>
        <taxon>Fabales</taxon>
        <taxon>Fabaceae</taxon>
        <taxon>Caesalpinioideae</taxon>
        <taxon>mimosoid clade</taxon>
        <taxon>Acacieae</taxon>
        <taxon>Acacia</taxon>
    </lineage>
</organism>
<dbReference type="Proteomes" id="UP001293593">
    <property type="component" value="Unassembled WGS sequence"/>
</dbReference>
<feature type="region of interest" description="Disordered" evidence="1">
    <location>
        <begin position="26"/>
        <end position="172"/>
    </location>
</feature>
<dbReference type="PANTHER" id="PTHR33159:SF49">
    <property type="entry name" value="RPM1-INTERACTING PROTEIN 4"/>
    <property type="match status" value="1"/>
</dbReference>
<dbReference type="InterPro" id="IPR008700">
    <property type="entry name" value="TypeIII_avirulence_cleave"/>
</dbReference>
<dbReference type="EMBL" id="JAWXYG010000011">
    <property type="protein sequence ID" value="KAK4259075.1"/>
    <property type="molecule type" value="Genomic_DNA"/>
</dbReference>
<evidence type="ECO:0000313" key="4">
    <source>
        <dbReference type="Proteomes" id="UP001293593"/>
    </source>
</evidence>